<evidence type="ECO:0000256" key="1">
    <source>
        <dbReference type="SAM" id="MobiDB-lite"/>
    </source>
</evidence>
<dbReference type="Proteomes" id="UP001362999">
    <property type="component" value="Unassembled WGS sequence"/>
</dbReference>
<reference evidence="2 3" key="1">
    <citation type="journal article" date="2024" name="J Genomics">
        <title>Draft genome sequencing and assembly of Favolaschia claudopus CIRM-BRFM 2984 isolated from oak limbs.</title>
        <authorList>
            <person name="Navarro D."/>
            <person name="Drula E."/>
            <person name="Chaduli D."/>
            <person name="Cazenave R."/>
            <person name="Ahrendt S."/>
            <person name="Wang J."/>
            <person name="Lipzen A."/>
            <person name="Daum C."/>
            <person name="Barry K."/>
            <person name="Grigoriev I.V."/>
            <person name="Favel A."/>
            <person name="Rosso M.N."/>
            <person name="Martin F."/>
        </authorList>
    </citation>
    <scope>NUCLEOTIDE SEQUENCE [LARGE SCALE GENOMIC DNA]</scope>
    <source>
        <strain evidence="2 3">CIRM-BRFM 2984</strain>
    </source>
</reference>
<comment type="caution">
    <text evidence="2">The sequence shown here is derived from an EMBL/GenBank/DDBJ whole genome shotgun (WGS) entry which is preliminary data.</text>
</comment>
<dbReference type="AlphaFoldDB" id="A0AAW0D4N0"/>
<evidence type="ECO:0000313" key="3">
    <source>
        <dbReference type="Proteomes" id="UP001362999"/>
    </source>
</evidence>
<keyword evidence="3" id="KW-1185">Reference proteome</keyword>
<proteinExistence type="predicted"/>
<accession>A0AAW0D4N0</accession>
<name>A0AAW0D4N0_9AGAR</name>
<gene>
    <name evidence="2" type="ORF">R3P38DRAFT_2874196</name>
</gene>
<dbReference type="EMBL" id="JAWWNJ010000010">
    <property type="protein sequence ID" value="KAK7046523.1"/>
    <property type="molecule type" value="Genomic_DNA"/>
</dbReference>
<protein>
    <submittedName>
        <fullName evidence="2">Uncharacterized protein</fullName>
    </submittedName>
</protein>
<sequence length="378" mass="41348">MSEIPRRGTFAAMTIDPYASLAHVEGSATLWDELCSQVESQAYVVYIADVSPELHDDDGEGEHDPKPEPRPQKQSRFRRSRLPEQQQPPTFRDVIVEFPLAPSHPLPFQNGYLAPFVVARVRVAGAGPAPFESYMPSGATYYLSKTEQLRHDTEFEKDRQRRGEALVHRASIVPGADADIEVPPTPTSPVGMSMEQQQEQGSAYMAEGWSDTDTMRAGGSGAGIYADVEEGEEKEDIVMNGSLYRNAVDGGGIPHGGLSVVFSYDLEQVGKLRSPVGFFEEGERVEWIAQSLRYKNGVSGDDGESRYDARTGTQFVVDSLKAKRLRAKILALGKNTVRRLNKLGLLPSSAADNAHGTAKMNRAAVGLQSADGHELSRL</sequence>
<feature type="compositionally biased region" description="Basic and acidic residues" evidence="1">
    <location>
        <begin position="62"/>
        <end position="71"/>
    </location>
</feature>
<feature type="region of interest" description="Disordered" evidence="1">
    <location>
        <begin position="54"/>
        <end position="90"/>
    </location>
</feature>
<organism evidence="2 3">
    <name type="scientific">Favolaschia claudopus</name>
    <dbReference type="NCBI Taxonomy" id="2862362"/>
    <lineage>
        <taxon>Eukaryota</taxon>
        <taxon>Fungi</taxon>
        <taxon>Dikarya</taxon>
        <taxon>Basidiomycota</taxon>
        <taxon>Agaricomycotina</taxon>
        <taxon>Agaricomycetes</taxon>
        <taxon>Agaricomycetidae</taxon>
        <taxon>Agaricales</taxon>
        <taxon>Marasmiineae</taxon>
        <taxon>Mycenaceae</taxon>
        <taxon>Favolaschia</taxon>
    </lineage>
</organism>
<evidence type="ECO:0000313" key="2">
    <source>
        <dbReference type="EMBL" id="KAK7046523.1"/>
    </source>
</evidence>